<evidence type="ECO:0000259" key="2">
    <source>
        <dbReference type="Pfam" id="PF05699"/>
    </source>
</evidence>
<dbReference type="GO" id="GO:0046983">
    <property type="term" value="F:protein dimerization activity"/>
    <property type="evidence" value="ECO:0007669"/>
    <property type="project" value="InterPro"/>
</dbReference>
<name>A0A8J5ETK2_ZINOF</name>
<dbReference type="Proteomes" id="UP000734854">
    <property type="component" value="Unassembled WGS sequence"/>
</dbReference>
<evidence type="ECO:0000313" key="5">
    <source>
        <dbReference type="Proteomes" id="UP000734854"/>
    </source>
</evidence>
<dbReference type="PANTHER" id="PTHR23272:SF182">
    <property type="entry name" value="OS09G0381850 PROTEIN"/>
    <property type="match status" value="1"/>
</dbReference>
<dbReference type="EMBL" id="JACMSC010000022">
    <property type="protein sequence ID" value="KAG6468282.1"/>
    <property type="molecule type" value="Genomic_DNA"/>
</dbReference>
<dbReference type="AlphaFoldDB" id="A0A8J5ETK2"/>
<dbReference type="Pfam" id="PF14372">
    <property type="entry name" value="hAT-like_RNase-H"/>
    <property type="match status" value="1"/>
</dbReference>
<reference evidence="4 5" key="1">
    <citation type="submission" date="2020-08" db="EMBL/GenBank/DDBJ databases">
        <title>Plant Genome Project.</title>
        <authorList>
            <person name="Zhang R.-G."/>
        </authorList>
    </citation>
    <scope>NUCLEOTIDE SEQUENCE [LARGE SCALE GENOMIC DNA]</scope>
    <source>
        <tissue evidence="4">Rhizome</tissue>
    </source>
</reference>
<feature type="region of interest" description="Disordered" evidence="1">
    <location>
        <begin position="76"/>
        <end position="98"/>
    </location>
</feature>
<sequence>MKAMTIKMKTKFDKYWGQCNLVISIAAILDPRNKMKLIEFAFPIIYEHEVSANQIVLVKNSLYELYTEYVTAHEEKKSNKNLNGDPNGDGFDPTSNANNEKGKAIVAGRSKFDNFIRNIDTIQHAKSELDNYLDDGVYICQNDETHFDALEWWKTNNLKYRILSKMACDILSIPITTVASESTFSVGGRVIDNYRALLGVETIQVLLCGEDWFRHLYGIKRKKKDHKEDVKEYNLSWPFSYAKAMIFNG</sequence>
<evidence type="ECO:0000313" key="4">
    <source>
        <dbReference type="EMBL" id="KAG6468282.1"/>
    </source>
</evidence>
<dbReference type="InterPro" id="IPR025525">
    <property type="entry name" value="hAT-like_transposase_RNase-H"/>
</dbReference>
<dbReference type="PANTHER" id="PTHR23272">
    <property type="entry name" value="BED FINGER-RELATED"/>
    <property type="match status" value="1"/>
</dbReference>
<evidence type="ECO:0000256" key="1">
    <source>
        <dbReference type="SAM" id="MobiDB-lite"/>
    </source>
</evidence>
<proteinExistence type="predicted"/>
<gene>
    <name evidence="4" type="ORF">ZIOFF_072906</name>
</gene>
<evidence type="ECO:0008006" key="6">
    <source>
        <dbReference type="Google" id="ProtNLM"/>
    </source>
</evidence>
<dbReference type="SUPFAM" id="SSF53098">
    <property type="entry name" value="Ribonuclease H-like"/>
    <property type="match status" value="1"/>
</dbReference>
<protein>
    <recommendedName>
        <fullName evidence="6">Zinc finger BED domain-containing protein RICESLEEPER 2-like</fullName>
    </recommendedName>
</protein>
<evidence type="ECO:0000259" key="3">
    <source>
        <dbReference type="Pfam" id="PF14372"/>
    </source>
</evidence>
<organism evidence="4 5">
    <name type="scientific">Zingiber officinale</name>
    <name type="common">Ginger</name>
    <name type="synonym">Amomum zingiber</name>
    <dbReference type="NCBI Taxonomy" id="94328"/>
    <lineage>
        <taxon>Eukaryota</taxon>
        <taxon>Viridiplantae</taxon>
        <taxon>Streptophyta</taxon>
        <taxon>Embryophyta</taxon>
        <taxon>Tracheophyta</taxon>
        <taxon>Spermatophyta</taxon>
        <taxon>Magnoliopsida</taxon>
        <taxon>Liliopsida</taxon>
        <taxon>Zingiberales</taxon>
        <taxon>Zingiberaceae</taxon>
        <taxon>Zingiber</taxon>
    </lineage>
</organism>
<accession>A0A8J5ETK2</accession>
<comment type="caution">
    <text evidence="4">The sequence shown here is derived from an EMBL/GenBank/DDBJ whole genome shotgun (WGS) entry which is preliminary data.</text>
</comment>
<dbReference type="InterPro" id="IPR008906">
    <property type="entry name" value="HATC_C_dom"/>
</dbReference>
<dbReference type="InterPro" id="IPR012337">
    <property type="entry name" value="RNaseH-like_sf"/>
</dbReference>
<keyword evidence="5" id="KW-1185">Reference proteome</keyword>
<dbReference type="Pfam" id="PF05699">
    <property type="entry name" value="Dimer_Tnp_hAT"/>
    <property type="match status" value="1"/>
</dbReference>
<feature type="domain" description="hAT-like transposase RNase-H fold" evidence="3">
    <location>
        <begin position="2"/>
        <end position="69"/>
    </location>
</feature>
<dbReference type="GO" id="GO:0003677">
    <property type="term" value="F:DNA binding"/>
    <property type="evidence" value="ECO:0007669"/>
    <property type="project" value="InterPro"/>
</dbReference>
<feature type="domain" description="HAT C-terminal dimerisation" evidence="2">
    <location>
        <begin position="128"/>
        <end position="213"/>
    </location>
</feature>